<dbReference type="Pfam" id="PF03591">
    <property type="entry name" value="AzlC"/>
    <property type="match status" value="1"/>
</dbReference>
<dbReference type="PANTHER" id="PTHR34979">
    <property type="entry name" value="INNER MEMBRANE PROTEIN YGAZ"/>
    <property type="match status" value="1"/>
</dbReference>
<keyword evidence="4" id="KW-1003">Cell membrane</keyword>
<dbReference type="PANTHER" id="PTHR34979:SF1">
    <property type="entry name" value="INNER MEMBRANE PROTEIN YGAZ"/>
    <property type="match status" value="1"/>
</dbReference>
<accession>A0A2R4XN65</accession>
<dbReference type="Proteomes" id="UP000244571">
    <property type="component" value="Chromosome"/>
</dbReference>
<dbReference type="GO" id="GO:1903785">
    <property type="term" value="P:L-valine transmembrane transport"/>
    <property type="evidence" value="ECO:0007669"/>
    <property type="project" value="TreeGrafter"/>
</dbReference>
<feature type="transmembrane region" description="Helical" evidence="8">
    <location>
        <begin position="193"/>
        <end position="210"/>
    </location>
</feature>
<evidence type="ECO:0000256" key="3">
    <source>
        <dbReference type="ARBA" id="ARBA00022448"/>
    </source>
</evidence>
<dbReference type="EMBL" id="CP028901">
    <property type="protein sequence ID" value="AWB35256.1"/>
    <property type="molecule type" value="Genomic_DNA"/>
</dbReference>
<dbReference type="GO" id="GO:0005886">
    <property type="term" value="C:plasma membrane"/>
    <property type="evidence" value="ECO:0007669"/>
    <property type="project" value="UniProtKB-SubCell"/>
</dbReference>
<keyword evidence="3" id="KW-0813">Transport</keyword>
<keyword evidence="7 8" id="KW-0472">Membrane</keyword>
<evidence type="ECO:0000256" key="4">
    <source>
        <dbReference type="ARBA" id="ARBA00022475"/>
    </source>
</evidence>
<reference evidence="9 10" key="1">
    <citation type="submission" date="2018-04" db="EMBL/GenBank/DDBJ databases">
        <title>Bordetella sp. HZ20 isolated from seawater.</title>
        <authorList>
            <person name="Sun C."/>
        </authorList>
    </citation>
    <scope>NUCLEOTIDE SEQUENCE [LARGE SCALE GENOMIC DNA]</scope>
    <source>
        <strain evidence="9 10">HZ20</strain>
    </source>
</reference>
<keyword evidence="5 8" id="KW-0812">Transmembrane</keyword>
<keyword evidence="6 8" id="KW-1133">Transmembrane helix</keyword>
<keyword evidence="10" id="KW-1185">Reference proteome</keyword>
<feature type="transmembrane region" description="Helical" evidence="8">
    <location>
        <begin position="170"/>
        <end position="187"/>
    </location>
</feature>
<comment type="subcellular location">
    <subcellularLocation>
        <location evidence="1">Cell membrane</location>
        <topology evidence="1">Multi-pass membrane protein</topology>
    </subcellularLocation>
</comment>
<proteinExistence type="inferred from homology"/>
<evidence type="ECO:0000256" key="7">
    <source>
        <dbReference type="ARBA" id="ARBA00023136"/>
    </source>
</evidence>
<gene>
    <name evidence="9" type="ORF">DBV39_17625</name>
</gene>
<evidence type="ECO:0000256" key="8">
    <source>
        <dbReference type="SAM" id="Phobius"/>
    </source>
</evidence>
<dbReference type="KEGG" id="boz:DBV39_17625"/>
<name>A0A2R4XN65_9BURK</name>
<sequence>MLSLPVAMGYIPLGMVFGFLFVQAGAAWWLAVVASLVVYAGASQFAMIPMLAAGLPLASLAVAALVINMRHMFYGLSLLKDRPQNFFLRWYLVFALTDETYSVITASRPRPAANQMAFLAGINQGWWTLGTITGAGLGAQLPVSLSGLDFALAALFAILTAEQWRVSRSLVPVGTALVAYGVCSLLLPTHALLASVLACVIAGLLAPSIAKRIR</sequence>
<dbReference type="InterPro" id="IPR011606">
    <property type="entry name" value="Brnchd-chn_aa_trnsp_permease"/>
</dbReference>
<protein>
    <submittedName>
        <fullName evidence="9">Branched-chain amino acid permease</fullName>
    </submittedName>
</protein>
<feature type="transmembrane region" description="Helical" evidence="8">
    <location>
        <begin position="12"/>
        <end position="39"/>
    </location>
</feature>
<evidence type="ECO:0000313" key="10">
    <source>
        <dbReference type="Proteomes" id="UP000244571"/>
    </source>
</evidence>
<feature type="transmembrane region" description="Helical" evidence="8">
    <location>
        <begin position="46"/>
        <end position="67"/>
    </location>
</feature>
<evidence type="ECO:0000313" key="9">
    <source>
        <dbReference type="EMBL" id="AWB35256.1"/>
    </source>
</evidence>
<dbReference type="OrthoDB" id="3177005at2"/>
<comment type="similarity">
    <text evidence="2">Belongs to the AzlC family.</text>
</comment>
<evidence type="ECO:0000256" key="6">
    <source>
        <dbReference type="ARBA" id="ARBA00022989"/>
    </source>
</evidence>
<evidence type="ECO:0000256" key="5">
    <source>
        <dbReference type="ARBA" id="ARBA00022692"/>
    </source>
</evidence>
<organism evidence="9 10">
    <name type="scientific">Orrella marina</name>
    <dbReference type="NCBI Taxonomy" id="2163011"/>
    <lineage>
        <taxon>Bacteria</taxon>
        <taxon>Pseudomonadati</taxon>
        <taxon>Pseudomonadota</taxon>
        <taxon>Betaproteobacteria</taxon>
        <taxon>Burkholderiales</taxon>
        <taxon>Alcaligenaceae</taxon>
        <taxon>Orrella</taxon>
    </lineage>
</organism>
<evidence type="ECO:0000256" key="1">
    <source>
        <dbReference type="ARBA" id="ARBA00004651"/>
    </source>
</evidence>
<dbReference type="AlphaFoldDB" id="A0A2R4XN65"/>
<feature type="transmembrane region" description="Helical" evidence="8">
    <location>
        <begin position="143"/>
        <end position="161"/>
    </location>
</feature>
<evidence type="ECO:0000256" key="2">
    <source>
        <dbReference type="ARBA" id="ARBA00010735"/>
    </source>
</evidence>